<dbReference type="EMBL" id="SWJE01000002">
    <property type="protein sequence ID" value="TKC91833.1"/>
    <property type="molecule type" value="Genomic_DNA"/>
</dbReference>
<evidence type="ECO:0000313" key="4">
    <source>
        <dbReference type="EMBL" id="TKC91833.1"/>
    </source>
</evidence>
<evidence type="ECO:0000313" key="5">
    <source>
        <dbReference type="Proteomes" id="UP000305539"/>
    </source>
</evidence>
<keyword evidence="1 2" id="KW-0732">Signal</keyword>
<dbReference type="AlphaFoldDB" id="A0A4U1IDT2"/>
<dbReference type="Proteomes" id="UP000305539">
    <property type="component" value="Unassembled WGS sequence"/>
</dbReference>
<organism evidence="4 5">
    <name type="scientific">Trinickia terrae</name>
    <dbReference type="NCBI Taxonomy" id="2571161"/>
    <lineage>
        <taxon>Bacteria</taxon>
        <taxon>Pseudomonadati</taxon>
        <taxon>Pseudomonadota</taxon>
        <taxon>Betaproteobacteria</taxon>
        <taxon>Burkholderiales</taxon>
        <taxon>Burkholderiaceae</taxon>
        <taxon>Trinickia</taxon>
    </lineage>
</organism>
<dbReference type="PROSITE" id="PS51257">
    <property type="entry name" value="PROKAR_LIPOPROTEIN"/>
    <property type="match status" value="1"/>
</dbReference>
<dbReference type="PANTHER" id="PTHR35936:SF17">
    <property type="entry name" value="ARGININE-BINDING EXTRACELLULAR PROTEIN ARTP"/>
    <property type="match status" value="1"/>
</dbReference>
<dbReference type="SMART" id="SM00062">
    <property type="entry name" value="PBPb"/>
    <property type="match status" value="1"/>
</dbReference>
<dbReference type="CDD" id="cd13530">
    <property type="entry name" value="PBP2_peptides_like"/>
    <property type="match status" value="1"/>
</dbReference>
<reference evidence="4 5" key="1">
    <citation type="submission" date="2019-04" db="EMBL/GenBank/DDBJ databases">
        <title>Trinickia sp. 7GSK02, isolated from subtropical forest soil.</title>
        <authorList>
            <person name="Gao Z.-H."/>
            <person name="Qiu L.-H."/>
        </authorList>
    </citation>
    <scope>NUCLEOTIDE SEQUENCE [LARGE SCALE GENOMIC DNA]</scope>
    <source>
        <strain evidence="4 5">7GSK02</strain>
    </source>
</reference>
<protein>
    <submittedName>
        <fullName evidence="4">Amino acid ABC transporter substrate-binding protein</fullName>
    </submittedName>
</protein>
<dbReference type="OrthoDB" id="7241844at2"/>
<sequence>MPSNTTRRFLYSALTLAGVVLSCPAHAADSYAFGSCKPTGKPNSVSLTTLDKDTLTVATVLPNPGWWNGTSPNTIEGGFEYCLAADIAYRAGLHHVKIRNMAWDQYISGTATGYDIALSSTTITDARKRIFNFSRPYFSSNLGVAIRASADVTEGNIRTKRIGVLQGNVGAEWVAHTLKPKAVSVYQSQTDMFTALVAGQVGAVITDTTLALSQIKESNGALRVTGQYALNQGYGVITPRGSANTDAVDKVVGELVTDGSVQQLSTTYLQPMFGVDPNAVPVWSVK</sequence>
<dbReference type="Gene3D" id="3.40.190.10">
    <property type="entry name" value="Periplasmic binding protein-like II"/>
    <property type="match status" value="2"/>
</dbReference>
<dbReference type="Pfam" id="PF00497">
    <property type="entry name" value="SBP_bac_3"/>
    <property type="match status" value="1"/>
</dbReference>
<accession>A0A4U1IDT2</accession>
<feature type="signal peptide" evidence="2">
    <location>
        <begin position="1"/>
        <end position="27"/>
    </location>
</feature>
<feature type="domain" description="Solute-binding protein family 3/N-terminal" evidence="3">
    <location>
        <begin position="54"/>
        <end position="272"/>
    </location>
</feature>
<dbReference type="InterPro" id="IPR001638">
    <property type="entry name" value="Solute-binding_3/MltF_N"/>
</dbReference>
<evidence type="ECO:0000256" key="2">
    <source>
        <dbReference type="SAM" id="SignalP"/>
    </source>
</evidence>
<evidence type="ECO:0000256" key="1">
    <source>
        <dbReference type="ARBA" id="ARBA00022729"/>
    </source>
</evidence>
<dbReference type="PANTHER" id="PTHR35936">
    <property type="entry name" value="MEMBRANE-BOUND LYTIC MUREIN TRANSGLYCOSYLASE F"/>
    <property type="match status" value="1"/>
</dbReference>
<dbReference type="SUPFAM" id="SSF53850">
    <property type="entry name" value="Periplasmic binding protein-like II"/>
    <property type="match status" value="1"/>
</dbReference>
<feature type="chain" id="PRO_5020944046" evidence="2">
    <location>
        <begin position="28"/>
        <end position="286"/>
    </location>
</feature>
<comment type="caution">
    <text evidence="4">The sequence shown here is derived from an EMBL/GenBank/DDBJ whole genome shotgun (WGS) entry which is preliminary data.</text>
</comment>
<evidence type="ECO:0000259" key="3">
    <source>
        <dbReference type="SMART" id="SM00062"/>
    </source>
</evidence>
<keyword evidence="5" id="KW-1185">Reference proteome</keyword>
<gene>
    <name evidence="4" type="ORF">FAZ69_03190</name>
</gene>
<name>A0A4U1IDT2_9BURK</name>
<proteinExistence type="predicted"/>